<evidence type="ECO:0008006" key="4">
    <source>
        <dbReference type="Google" id="ProtNLM"/>
    </source>
</evidence>
<gene>
    <name evidence="2" type="ORF">HNR23_003696</name>
</gene>
<keyword evidence="1" id="KW-0812">Transmembrane</keyword>
<feature type="transmembrane region" description="Helical" evidence="1">
    <location>
        <begin position="162"/>
        <end position="180"/>
    </location>
</feature>
<evidence type="ECO:0000313" key="3">
    <source>
        <dbReference type="Proteomes" id="UP000546642"/>
    </source>
</evidence>
<dbReference type="InterPro" id="IPR049500">
    <property type="entry name" value="Peptidase_M50B-like"/>
</dbReference>
<dbReference type="Proteomes" id="UP000546642">
    <property type="component" value="Unassembled WGS sequence"/>
</dbReference>
<feature type="transmembrane region" description="Helical" evidence="1">
    <location>
        <begin position="234"/>
        <end position="255"/>
    </location>
</feature>
<keyword evidence="1" id="KW-0472">Membrane</keyword>
<accession>A0A7W9YLZ4</accession>
<sequence>MAGISIGNAGADPLAATALPIEATTLGDVVQEVFLIQTPPPQWIIIAAGAVALLVVLTRGPWRLARNVVTIVHEGGHAIVALLCGRQLSGIRLHSDTSGVTVTRGRPDGLGMVLTVLAGYIAPSIVGLLGILMLVGNRITALLWISILLLLAMLLLIRNIYGVISVVGTGLVIFGVSWFTPAEVQAAFAYFFTWFLLVAGVRPVFELQSQRRAQPTPQSDADQLDRLTGVPGTAWVFVFGLVNVAALGAGVWLLMF</sequence>
<dbReference type="PANTHER" id="PTHR33979:SF2">
    <property type="entry name" value="PEPTIDASE M50B-LIKE-DOMAIN-CONTAINING PROTEIN"/>
    <property type="match status" value="1"/>
</dbReference>
<keyword evidence="3" id="KW-1185">Reference proteome</keyword>
<name>A0A7W9YLZ4_9ACTN</name>
<feature type="transmembrane region" description="Helical" evidence="1">
    <location>
        <begin position="141"/>
        <end position="157"/>
    </location>
</feature>
<dbReference type="EMBL" id="JACHDS010000001">
    <property type="protein sequence ID" value="MBB6173636.1"/>
    <property type="molecule type" value="Genomic_DNA"/>
</dbReference>
<proteinExistence type="predicted"/>
<evidence type="ECO:0000313" key="2">
    <source>
        <dbReference type="EMBL" id="MBB6173636.1"/>
    </source>
</evidence>
<dbReference type="RefSeq" id="WP_221308169.1">
    <property type="nucleotide sequence ID" value="NZ_JACHDS010000001.1"/>
</dbReference>
<evidence type="ECO:0000256" key="1">
    <source>
        <dbReference type="SAM" id="Phobius"/>
    </source>
</evidence>
<reference evidence="2 3" key="1">
    <citation type="submission" date="2020-08" db="EMBL/GenBank/DDBJ databases">
        <title>Sequencing the genomes of 1000 actinobacteria strains.</title>
        <authorList>
            <person name="Klenk H.-P."/>
        </authorList>
    </citation>
    <scope>NUCLEOTIDE SEQUENCE [LARGE SCALE GENOMIC DNA]</scope>
    <source>
        <strain evidence="2 3">DSM 46659</strain>
    </source>
</reference>
<dbReference type="AlphaFoldDB" id="A0A7W9YLZ4"/>
<protein>
    <recommendedName>
        <fullName evidence="4">M50 family peptidase</fullName>
    </recommendedName>
</protein>
<keyword evidence="1" id="KW-1133">Transmembrane helix</keyword>
<feature type="transmembrane region" description="Helical" evidence="1">
    <location>
        <begin position="40"/>
        <end position="57"/>
    </location>
</feature>
<comment type="caution">
    <text evidence="2">The sequence shown here is derived from an EMBL/GenBank/DDBJ whole genome shotgun (WGS) entry which is preliminary data.</text>
</comment>
<dbReference type="Pfam" id="PF13398">
    <property type="entry name" value="Peptidase_M50B"/>
    <property type="match status" value="1"/>
</dbReference>
<organism evidence="2 3">
    <name type="scientific">Nocardiopsis mwathae</name>
    <dbReference type="NCBI Taxonomy" id="1472723"/>
    <lineage>
        <taxon>Bacteria</taxon>
        <taxon>Bacillati</taxon>
        <taxon>Actinomycetota</taxon>
        <taxon>Actinomycetes</taxon>
        <taxon>Streptosporangiales</taxon>
        <taxon>Nocardiopsidaceae</taxon>
        <taxon>Nocardiopsis</taxon>
    </lineage>
</organism>
<dbReference type="PANTHER" id="PTHR33979">
    <property type="entry name" value="OS02G0221600 PROTEIN"/>
    <property type="match status" value="1"/>
</dbReference>
<feature type="transmembrane region" description="Helical" evidence="1">
    <location>
        <begin position="186"/>
        <end position="205"/>
    </location>
</feature>
<feature type="transmembrane region" description="Helical" evidence="1">
    <location>
        <begin position="113"/>
        <end position="135"/>
    </location>
</feature>